<feature type="transmembrane region" description="Helical" evidence="2">
    <location>
        <begin position="209"/>
        <end position="230"/>
    </location>
</feature>
<dbReference type="Proteomes" id="UP000631114">
    <property type="component" value="Unassembled WGS sequence"/>
</dbReference>
<organism evidence="3 4">
    <name type="scientific">Coptis chinensis</name>
    <dbReference type="NCBI Taxonomy" id="261450"/>
    <lineage>
        <taxon>Eukaryota</taxon>
        <taxon>Viridiplantae</taxon>
        <taxon>Streptophyta</taxon>
        <taxon>Embryophyta</taxon>
        <taxon>Tracheophyta</taxon>
        <taxon>Spermatophyta</taxon>
        <taxon>Magnoliopsida</taxon>
        <taxon>Ranunculales</taxon>
        <taxon>Ranunculaceae</taxon>
        <taxon>Coptidoideae</taxon>
        <taxon>Coptis</taxon>
    </lineage>
</organism>
<feature type="coiled-coil region" evidence="1">
    <location>
        <begin position="44"/>
        <end position="71"/>
    </location>
</feature>
<name>A0A835HPL1_9MAGN</name>
<evidence type="ECO:0000313" key="3">
    <source>
        <dbReference type="EMBL" id="KAF9602022.1"/>
    </source>
</evidence>
<keyword evidence="2" id="KW-0812">Transmembrane</keyword>
<evidence type="ECO:0000256" key="2">
    <source>
        <dbReference type="SAM" id="Phobius"/>
    </source>
</evidence>
<sequence length="232" mass="26276">MAAPSLMEITDVKALLRPGIPFSPKDKHIMKLFIDSKRGERLIIGEVMKDLREIKAQMEQEEEANQEKENLRGWQLGIYGHWSSYRDQVHKLAGQDYIGCNSIEEAELLLRKKGINNYYDEFNQTLKETTVPLIPTVSTTTGETCVRTEHNNLSVLLRNMALIIIGLLVVLRDRCSYYSNGVFKRTIPSIDEAMTDVPYGLESKLGNGIGGLFTMLEAKVIIVSLLFSVFMM</sequence>
<proteinExistence type="predicted"/>
<dbReference type="EMBL" id="JADFTS010000006">
    <property type="protein sequence ID" value="KAF9602022.1"/>
    <property type="molecule type" value="Genomic_DNA"/>
</dbReference>
<keyword evidence="2" id="KW-0472">Membrane</keyword>
<comment type="caution">
    <text evidence="3">The sequence shown here is derived from an EMBL/GenBank/DDBJ whole genome shotgun (WGS) entry which is preliminary data.</text>
</comment>
<reference evidence="3 4" key="1">
    <citation type="submission" date="2020-10" db="EMBL/GenBank/DDBJ databases">
        <title>The Coptis chinensis genome and diversification of protoberbering-type alkaloids.</title>
        <authorList>
            <person name="Wang B."/>
            <person name="Shu S."/>
            <person name="Song C."/>
            <person name="Liu Y."/>
        </authorList>
    </citation>
    <scope>NUCLEOTIDE SEQUENCE [LARGE SCALE GENOMIC DNA]</scope>
    <source>
        <strain evidence="3">HL-2020</strain>
        <tissue evidence="3">Leaf</tissue>
    </source>
</reference>
<protein>
    <submittedName>
        <fullName evidence="3">Uncharacterized protein</fullName>
    </submittedName>
</protein>
<evidence type="ECO:0000256" key="1">
    <source>
        <dbReference type="SAM" id="Coils"/>
    </source>
</evidence>
<accession>A0A835HPL1</accession>
<keyword evidence="4" id="KW-1185">Reference proteome</keyword>
<keyword evidence="2" id="KW-1133">Transmembrane helix</keyword>
<gene>
    <name evidence="3" type="ORF">IFM89_024779</name>
</gene>
<dbReference type="OrthoDB" id="1922118at2759"/>
<keyword evidence="1" id="KW-0175">Coiled coil</keyword>
<feature type="transmembrane region" description="Helical" evidence="2">
    <location>
        <begin position="155"/>
        <end position="171"/>
    </location>
</feature>
<dbReference type="AlphaFoldDB" id="A0A835HPL1"/>
<evidence type="ECO:0000313" key="4">
    <source>
        <dbReference type="Proteomes" id="UP000631114"/>
    </source>
</evidence>